<feature type="non-terminal residue" evidence="1">
    <location>
        <position position="1"/>
    </location>
</feature>
<proteinExistence type="predicted"/>
<keyword evidence="2" id="KW-1185">Reference proteome</keyword>
<comment type="caution">
    <text evidence="1">The sequence shown here is derived from an EMBL/GenBank/DDBJ whole genome shotgun (WGS) entry which is preliminary data.</text>
</comment>
<dbReference type="EMBL" id="CABDUW010000428">
    <property type="protein sequence ID" value="VTJ68398.1"/>
    <property type="molecule type" value="Genomic_DNA"/>
</dbReference>
<reference evidence="1" key="1">
    <citation type="submission" date="2019-04" db="EMBL/GenBank/DDBJ databases">
        <authorList>
            <person name="Alioto T."/>
            <person name="Alioto T."/>
        </authorList>
    </citation>
    <scope>NUCLEOTIDE SEQUENCE [LARGE SCALE GENOMIC DNA]</scope>
</reference>
<dbReference type="AlphaFoldDB" id="A0A5E4BFM9"/>
<organism evidence="1 2">
    <name type="scientific">Marmota monax</name>
    <name type="common">Woodchuck</name>
    <dbReference type="NCBI Taxonomy" id="9995"/>
    <lineage>
        <taxon>Eukaryota</taxon>
        <taxon>Metazoa</taxon>
        <taxon>Chordata</taxon>
        <taxon>Craniata</taxon>
        <taxon>Vertebrata</taxon>
        <taxon>Euteleostomi</taxon>
        <taxon>Mammalia</taxon>
        <taxon>Eutheria</taxon>
        <taxon>Euarchontoglires</taxon>
        <taxon>Glires</taxon>
        <taxon>Rodentia</taxon>
        <taxon>Sciuromorpha</taxon>
        <taxon>Sciuridae</taxon>
        <taxon>Xerinae</taxon>
        <taxon>Marmotini</taxon>
        <taxon>Marmota</taxon>
    </lineage>
</organism>
<name>A0A5E4BFM9_MARMO</name>
<dbReference type="Proteomes" id="UP000335636">
    <property type="component" value="Unassembled WGS sequence"/>
</dbReference>
<accession>A0A5E4BFM9</accession>
<feature type="non-terminal residue" evidence="1">
    <location>
        <position position="62"/>
    </location>
</feature>
<protein>
    <submittedName>
        <fullName evidence="1">Uncharacterized protein</fullName>
    </submittedName>
</protein>
<evidence type="ECO:0000313" key="2">
    <source>
        <dbReference type="Proteomes" id="UP000335636"/>
    </source>
</evidence>
<sequence>GCADLANCMPIAQQTCRPIGLQHWALKRRELILVLELKSLVHTLMDKSIYRLKPLPHGKIAS</sequence>
<gene>
    <name evidence="1" type="ORF">MONAX_5E009084</name>
</gene>
<evidence type="ECO:0000313" key="1">
    <source>
        <dbReference type="EMBL" id="VTJ68398.1"/>
    </source>
</evidence>